<sequence length="244" mass="27530">MINEFKSKEVNETKNPESNHQAEIKAEKSSPLSEIKNFWKDTFSKISDEFKSDILNGDQNTGNEKQSISNDIKKNSTAEINEVSNSKEYYDDNGELYRIGDSLKPNTTSEINGYKYNTDNQGRVISAEGKLQLRENDRKTISDSRSTVAHGEMKETDDRGHLIGDRFNGDNSLENLVPMDLKLNRGDYAKLEGTLAKAVSDGADVYYKVEPVYNSKNAFRPDEFRVSYSINGEKEIVVFKNGGN</sequence>
<gene>
    <name evidence="3" type="ORF">IAD15_02345</name>
</gene>
<dbReference type="InterPro" id="IPR044927">
    <property type="entry name" value="Endonuclea_NS_2"/>
</dbReference>
<reference evidence="3" key="2">
    <citation type="journal article" date="2021" name="PeerJ">
        <title>Extensive microbial diversity within the chicken gut microbiome revealed by metagenomics and culture.</title>
        <authorList>
            <person name="Gilroy R."/>
            <person name="Ravi A."/>
            <person name="Getino M."/>
            <person name="Pursley I."/>
            <person name="Horton D.L."/>
            <person name="Alikhan N.F."/>
            <person name="Baker D."/>
            <person name="Gharbi K."/>
            <person name="Hall N."/>
            <person name="Watson M."/>
            <person name="Adriaenssens E.M."/>
            <person name="Foster-Nyarko E."/>
            <person name="Jarju S."/>
            <person name="Secka A."/>
            <person name="Antonio M."/>
            <person name="Oren A."/>
            <person name="Chaudhuri R.R."/>
            <person name="La Ragione R."/>
            <person name="Hildebrand F."/>
            <person name="Pallen M.J."/>
        </authorList>
    </citation>
    <scope>NUCLEOTIDE SEQUENCE</scope>
    <source>
        <strain evidence="3">CHK195-11698</strain>
    </source>
</reference>
<reference evidence="3" key="1">
    <citation type="submission" date="2020-10" db="EMBL/GenBank/DDBJ databases">
        <authorList>
            <person name="Gilroy R."/>
        </authorList>
    </citation>
    <scope>NUCLEOTIDE SEQUENCE</scope>
    <source>
        <strain evidence="3">CHK195-11698</strain>
    </source>
</reference>
<keyword evidence="3" id="KW-0540">Nuclease</keyword>
<accession>A0A9D1HLU4</accession>
<keyword evidence="3" id="KW-0255">Endonuclease</keyword>
<proteinExistence type="predicted"/>
<feature type="compositionally biased region" description="Polar residues" evidence="1">
    <location>
        <begin position="77"/>
        <end position="87"/>
    </location>
</feature>
<protein>
    <submittedName>
        <fullName evidence="3">DNA/RNA non-specific endonuclease</fullName>
    </submittedName>
</protein>
<dbReference type="Proteomes" id="UP000824175">
    <property type="component" value="Unassembled WGS sequence"/>
</dbReference>
<comment type="caution">
    <text evidence="3">The sequence shown here is derived from an EMBL/GenBank/DDBJ whole genome shotgun (WGS) entry which is preliminary data.</text>
</comment>
<evidence type="ECO:0000313" key="3">
    <source>
        <dbReference type="EMBL" id="HIU12900.1"/>
    </source>
</evidence>
<dbReference type="InterPro" id="IPR044929">
    <property type="entry name" value="DNA/RNA_non-sp_Endonuclease_sf"/>
</dbReference>
<evidence type="ECO:0000313" key="4">
    <source>
        <dbReference type="Proteomes" id="UP000824175"/>
    </source>
</evidence>
<feature type="region of interest" description="Disordered" evidence="1">
    <location>
        <begin position="1"/>
        <end position="31"/>
    </location>
</feature>
<evidence type="ECO:0000259" key="2">
    <source>
        <dbReference type="Pfam" id="PF13930"/>
    </source>
</evidence>
<feature type="compositionally biased region" description="Polar residues" evidence="1">
    <location>
        <begin position="57"/>
        <end position="70"/>
    </location>
</feature>
<dbReference type="GO" id="GO:0004519">
    <property type="term" value="F:endonuclease activity"/>
    <property type="evidence" value="ECO:0007669"/>
    <property type="project" value="UniProtKB-KW"/>
</dbReference>
<dbReference type="EMBL" id="DVMJ01000014">
    <property type="protein sequence ID" value="HIU12900.1"/>
    <property type="molecule type" value="Genomic_DNA"/>
</dbReference>
<dbReference type="Pfam" id="PF13930">
    <property type="entry name" value="Endonuclea_NS_2"/>
    <property type="match status" value="1"/>
</dbReference>
<feature type="compositionally biased region" description="Basic and acidic residues" evidence="1">
    <location>
        <begin position="1"/>
        <end position="28"/>
    </location>
</feature>
<evidence type="ECO:0000256" key="1">
    <source>
        <dbReference type="SAM" id="MobiDB-lite"/>
    </source>
</evidence>
<feature type="region of interest" description="Disordered" evidence="1">
    <location>
        <begin position="53"/>
        <end position="91"/>
    </location>
</feature>
<dbReference type="AlphaFoldDB" id="A0A9D1HLU4"/>
<name>A0A9D1HLU4_9FIRM</name>
<feature type="domain" description="Type VII secretion system protein EssD-like" evidence="2">
    <location>
        <begin position="105"/>
        <end position="231"/>
    </location>
</feature>
<organism evidence="3 4">
    <name type="scientific">Candidatus Fimiplasma intestinipullorum</name>
    <dbReference type="NCBI Taxonomy" id="2840825"/>
    <lineage>
        <taxon>Bacteria</taxon>
        <taxon>Bacillati</taxon>
        <taxon>Bacillota</taxon>
        <taxon>Clostridia</taxon>
        <taxon>Eubacteriales</taxon>
        <taxon>Candidatus Fimiplasma</taxon>
    </lineage>
</organism>
<dbReference type="Gene3D" id="3.40.570.10">
    <property type="entry name" value="Extracellular Endonuclease, subunit A"/>
    <property type="match status" value="1"/>
</dbReference>
<keyword evidence="3" id="KW-0378">Hydrolase</keyword>